<gene>
    <name evidence="2" type="ORF">SPRG_16433</name>
</gene>
<feature type="transmembrane region" description="Helical" evidence="1">
    <location>
        <begin position="26"/>
        <end position="46"/>
    </location>
</feature>
<dbReference type="VEuPathDB" id="FungiDB:SPRG_16433"/>
<name>A0A067BIZ7_SAPPC</name>
<feature type="transmembrane region" description="Helical" evidence="1">
    <location>
        <begin position="500"/>
        <end position="520"/>
    </location>
</feature>
<organism evidence="2 3">
    <name type="scientific">Saprolegnia parasitica (strain CBS 223.65)</name>
    <dbReference type="NCBI Taxonomy" id="695850"/>
    <lineage>
        <taxon>Eukaryota</taxon>
        <taxon>Sar</taxon>
        <taxon>Stramenopiles</taxon>
        <taxon>Oomycota</taxon>
        <taxon>Saprolegniomycetes</taxon>
        <taxon>Saprolegniales</taxon>
        <taxon>Saprolegniaceae</taxon>
        <taxon>Saprolegnia</taxon>
    </lineage>
</organism>
<keyword evidence="1" id="KW-0812">Transmembrane</keyword>
<evidence type="ECO:0000313" key="3">
    <source>
        <dbReference type="Proteomes" id="UP000030745"/>
    </source>
</evidence>
<accession>A0A067BIZ7</accession>
<keyword evidence="3" id="KW-1185">Reference proteome</keyword>
<feature type="transmembrane region" description="Helical" evidence="1">
    <location>
        <begin position="623"/>
        <end position="640"/>
    </location>
</feature>
<protein>
    <submittedName>
        <fullName evidence="2">Uncharacterized protein</fullName>
    </submittedName>
</protein>
<dbReference type="RefSeq" id="XP_012211132.1">
    <property type="nucleotide sequence ID" value="XM_012355742.1"/>
</dbReference>
<evidence type="ECO:0000256" key="1">
    <source>
        <dbReference type="SAM" id="Phobius"/>
    </source>
</evidence>
<dbReference type="Proteomes" id="UP000030745">
    <property type="component" value="Unassembled WGS sequence"/>
</dbReference>
<dbReference type="KEGG" id="spar:SPRG_16433"/>
<feature type="transmembrane region" description="Helical" evidence="1">
    <location>
        <begin position="570"/>
        <end position="595"/>
    </location>
</feature>
<evidence type="ECO:0000313" key="2">
    <source>
        <dbReference type="EMBL" id="KDO18158.1"/>
    </source>
</evidence>
<sequence length="678" mass="74431">MSRVQPAGPWQYDLDAASRLWSQRKVAIAGLVYLWSAMAIGAYYLVLLSRSFANDLWWPSFNTTGYQLFLVDAINHALEQRLSGVVDLTQLVMPKSYGATQLPVPHPTRARALLLTELTSIEYAILNIRNMSADQSMMLPTLFCYVDFGQRWELAHTVARQTRCKERYHFNGAIYLDSLVRHSTNYIMEAQCIYATTPGFEGFVGLSDDRGRFVQQTGLVRDAIGPFLSVDLFQRVLYQAVQANATAAREYEQLPALSARPLPATWDADEYLYYGGNPMCLSGIGRTYVQSAFTFGDACSQPSSATMVAQPSALLFALSLSGPSVSPTDICISVVSASDDCIRQVTKAIDLTTSLSLTNETLSSALTAEISDMQVSLMQFASDQNGSEWTLLTAPILHDGHPLGWVYAYEWATGVREVVSFEGDNDTLVLISDAYQSIGTQDPNTAPLSQASTIVFYMLLYSSVVLVVIAVACTVLAVRSRLAFAGQNLFVFHRVAASTWLGRPLMFLRGACALLLLSTAPVTLTQTNGISALASSGRPFYATIVLAGEANWIMYVMYECQLVFHPDGSMGAAAVVWCIYSLLDVLAPVTIAATLERNCYSTEYFYTLMCTNGSISIGSSQRLYVLLGIQGASLLIAICWRHHRTRVDCRRPITVLFSGVANALLHHELDDIGYVLTG</sequence>
<feature type="transmembrane region" description="Helical" evidence="1">
    <location>
        <begin position="454"/>
        <end position="479"/>
    </location>
</feature>
<proteinExistence type="predicted"/>
<keyword evidence="1" id="KW-0472">Membrane</keyword>
<feature type="transmembrane region" description="Helical" evidence="1">
    <location>
        <begin position="540"/>
        <end position="558"/>
    </location>
</feature>
<reference evidence="2 3" key="1">
    <citation type="journal article" date="2013" name="PLoS Genet.">
        <title>Distinctive expansion of potential virulence genes in the genome of the oomycete fish pathogen Saprolegnia parasitica.</title>
        <authorList>
            <person name="Jiang R.H."/>
            <person name="de Bruijn I."/>
            <person name="Haas B.J."/>
            <person name="Belmonte R."/>
            <person name="Lobach L."/>
            <person name="Christie J."/>
            <person name="van den Ackerveken G."/>
            <person name="Bottin A."/>
            <person name="Bulone V."/>
            <person name="Diaz-Moreno S.M."/>
            <person name="Dumas B."/>
            <person name="Fan L."/>
            <person name="Gaulin E."/>
            <person name="Govers F."/>
            <person name="Grenville-Briggs L.J."/>
            <person name="Horner N.R."/>
            <person name="Levin J.Z."/>
            <person name="Mammella M."/>
            <person name="Meijer H.J."/>
            <person name="Morris P."/>
            <person name="Nusbaum C."/>
            <person name="Oome S."/>
            <person name="Phillips A.J."/>
            <person name="van Rooyen D."/>
            <person name="Rzeszutek E."/>
            <person name="Saraiva M."/>
            <person name="Secombes C.J."/>
            <person name="Seidl M.F."/>
            <person name="Snel B."/>
            <person name="Stassen J.H."/>
            <person name="Sykes S."/>
            <person name="Tripathy S."/>
            <person name="van den Berg H."/>
            <person name="Vega-Arreguin J.C."/>
            <person name="Wawra S."/>
            <person name="Young S.K."/>
            <person name="Zeng Q."/>
            <person name="Dieguez-Uribeondo J."/>
            <person name="Russ C."/>
            <person name="Tyler B.M."/>
            <person name="van West P."/>
        </authorList>
    </citation>
    <scope>NUCLEOTIDE SEQUENCE [LARGE SCALE GENOMIC DNA]</scope>
    <source>
        <strain evidence="2 3">CBS 223.65</strain>
    </source>
</reference>
<dbReference type="GeneID" id="24138060"/>
<keyword evidence="1" id="KW-1133">Transmembrane helix</keyword>
<dbReference type="EMBL" id="KK583486">
    <property type="protein sequence ID" value="KDO18158.1"/>
    <property type="molecule type" value="Genomic_DNA"/>
</dbReference>
<dbReference type="AlphaFoldDB" id="A0A067BIZ7"/>